<dbReference type="GO" id="GO:0016853">
    <property type="term" value="F:isomerase activity"/>
    <property type="evidence" value="ECO:0007669"/>
    <property type="project" value="UniProtKB-KW"/>
</dbReference>
<keyword evidence="2" id="KW-0413">Isomerase</keyword>
<gene>
    <name evidence="2" type="ORF">J2Z66_002350</name>
</gene>
<dbReference type="SUPFAM" id="SSF51658">
    <property type="entry name" value="Xylose isomerase-like"/>
    <property type="match status" value="1"/>
</dbReference>
<evidence type="ECO:0000259" key="1">
    <source>
        <dbReference type="Pfam" id="PF01261"/>
    </source>
</evidence>
<dbReference type="PANTHER" id="PTHR12110">
    <property type="entry name" value="HYDROXYPYRUVATE ISOMERASE"/>
    <property type="match status" value="1"/>
</dbReference>
<organism evidence="2 3">
    <name type="scientific">Paenibacillus eucommiae</name>
    <dbReference type="NCBI Taxonomy" id="1355755"/>
    <lineage>
        <taxon>Bacteria</taxon>
        <taxon>Bacillati</taxon>
        <taxon>Bacillota</taxon>
        <taxon>Bacilli</taxon>
        <taxon>Bacillales</taxon>
        <taxon>Paenibacillaceae</taxon>
        <taxon>Paenibacillus</taxon>
    </lineage>
</organism>
<evidence type="ECO:0000313" key="3">
    <source>
        <dbReference type="Proteomes" id="UP001519287"/>
    </source>
</evidence>
<name>A0ABS4IT48_9BACL</name>
<sequence>MELGVLVALNHDVRNEMKKVRDLGLNTCQLCCFDDSFFTDEMVVLIKEASEEFSVRISHFWCGWAGPMVWDFQSGPSTLGLVPTAYRDSRMQTLVKGIEFTHKLGVSDIITHVGFIPEDPNDREYNGVLNCLQYLVQKCKERSIHFLFETGQETPVALLRMIEDLGGENVGINLDPANLVLYGKGNPVDAMDVFGKYVRGVHAKDGLYPTNPKFLGHEVQIGHGKVNFPALISRLKDFGYEGAITIEREISGDQQIADILESKKLLEALI</sequence>
<dbReference type="InterPro" id="IPR036237">
    <property type="entry name" value="Xyl_isomerase-like_sf"/>
</dbReference>
<dbReference type="Gene3D" id="3.20.20.150">
    <property type="entry name" value="Divalent-metal-dependent TIM barrel enzymes"/>
    <property type="match status" value="1"/>
</dbReference>
<protein>
    <submittedName>
        <fullName evidence="2">Sugar phosphate isomerase/epimerase</fullName>
    </submittedName>
</protein>
<reference evidence="2 3" key="1">
    <citation type="submission" date="2021-03" db="EMBL/GenBank/DDBJ databases">
        <title>Genomic Encyclopedia of Type Strains, Phase IV (KMG-IV): sequencing the most valuable type-strain genomes for metagenomic binning, comparative biology and taxonomic classification.</title>
        <authorList>
            <person name="Goeker M."/>
        </authorList>
    </citation>
    <scope>NUCLEOTIDE SEQUENCE [LARGE SCALE GENOMIC DNA]</scope>
    <source>
        <strain evidence="2 3">DSM 26048</strain>
    </source>
</reference>
<dbReference type="Proteomes" id="UP001519287">
    <property type="component" value="Unassembled WGS sequence"/>
</dbReference>
<comment type="caution">
    <text evidence="2">The sequence shown here is derived from an EMBL/GenBank/DDBJ whole genome shotgun (WGS) entry which is preliminary data.</text>
</comment>
<dbReference type="Pfam" id="PF01261">
    <property type="entry name" value="AP_endonuc_2"/>
    <property type="match status" value="1"/>
</dbReference>
<dbReference type="InterPro" id="IPR050312">
    <property type="entry name" value="IolE/XylAMocC-like"/>
</dbReference>
<keyword evidence="3" id="KW-1185">Reference proteome</keyword>
<dbReference type="RefSeq" id="WP_209971508.1">
    <property type="nucleotide sequence ID" value="NZ_JAGGLB010000006.1"/>
</dbReference>
<dbReference type="PANTHER" id="PTHR12110:SF41">
    <property type="entry name" value="INOSOSE DEHYDRATASE"/>
    <property type="match status" value="1"/>
</dbReference>
<dbReference type="EMBL" id="JAGGLB010000006">
    <property type="protein sequence ID" value="MBP1990744.1"/>
    <property type="molecule type" value="Genomic_DNA"/>
</dbReference>
<proteinExistence type="predicted"/>
<evidence type="ECO:0000313" key="2">
    <source>
        <dbReference type="EMBL" id="MBP1990744.1"/>
    </source>
</evidence>
<accession>A0ABS4IT48</accession>
<dbReference type="InterPro" id="IPR013022">
    <property type="entry name" value="Xyl_isomerase-like_TIM-brl"/>
</dbReference>
<feature type="domain" description="Xylose isomerase-like TIM barrel" evidence="1">
    <location>
        <begin position="18"/>
        <end position="263"/>
    </location>
</feature>